<protein>
    <submittedName>
        <fullName evidence="2">Uncharacterized protein</fullName>
    </submittedName>
</protein>
<accession>A0A930G2Z3</accession>
<gene>
    <name evidence="2" type="ORF">HXL68_15240</name>
</gene>
<name>A0A930G2Z3_9RHOO</name>
<evidence type="ECO:0000313" key="3">
    <source>
        <dbReference type="Proteomes" id="UP000718593"/>
    </source>
</evidence>
<proteinExistence type="predicted"/>
<dbReference type="EMBL" id="JABZMI010000436">
    <property type="protein sequence ID" value="MBF1166382.1"/>
    <property type="molecule type" value="Genomic_DNA"/>
</dbReference>
<sequence>MAIQSVTSSISAYAGSGVQASQAQQARQAEQAQQTRQAEQQPKPEERVERKEEAPRPVVNAQGQQTGTLINVVA</sequence>
<feature type="compositionally biased region" description="Basic and acidic residues" evidence="1">
    <location>
        <begin position="42"/>
        <end position="55"/>
    </location>
</feature>
<feature type="region of interest" description="Disordered" evidence="1">
    <location>
        <begin position="15"/>
        <end position="74"/>
    </location>
</feature>
<feature type="compositionally biased region" description="Low complexity" evidence="1">
    <location>
        <begin position="19"/>
        <end position="41"/>
    </location>
</feature>
<dbReference type="Proteomes" id="UP000718593">
    <property type="component" value="Unassembled WGS sequence"/>
</dbReference>
<comment type="caution">
    <text evidence="2">The sequence shown here is derived from an EMBL/GenBank/DDBJ whole genome shotgun (WGS) entry which is preliminary data.</text>
</comment>
<feature type="compositionally biased region" description="Polar residues" evidence="1">
    <location>
        <begin position="61"/>
        <end position="74"/>
    </location>
</feature>
<dbReference type="AlphaFoldDB" id="A0A930G2Z3"/>
<reference evidence="2" key="1">
    <citation type="submission" date="2020-04" db="EMBL/GenBank/DDBJ databases">
        <title>Deep metagenomics examines the oral microbiome during advanced dental caries in children, revealing novel taxa and co-occurrences with host molecules.</title>
        <authorList>
            <person name="Baker J.L."/>
            <person name="Morton J.T."/>
            <person name="Dinis M."/>
            <person name="Alvarez R."/>
            <person name="Tran N.C."/>
            <person name="Knight R."/>
            <person name="Edlund A."/>
        </authorList>
    </citation>
    <scope>NUCLEOTIDE SEQUENCE</scope>
    <source>
        <strain evidence="2">JCVI_32_bin.24</strain>
    </source>
</reference>
<organism evidence="2 3">
    <name type="scientific">Dechloromonas agitata</name>
    <dbReference type="NCBI Taxonomy" id="73030"/>
    <lineage>
        <taxon>Bacteria</taxon>
        <taxon>Pseudomonadati</taxon>
        <taxon>Pseudomonadota</taxon>
        <taxon>Betaproteobacteria</taxon>
        <taxon>Rhodocyclales</taxon>
        <taxon>Azonexaceae</taxon>
        <taxon>Dechloromonas</taxon>
    </lineage>
</organism>
<evidence type="ECO:0000313" key="2">
    <source>
        <dbReference type="EMBL" id="MBF1166382.1"/>
    </source>
</evidence>
<evidence type="ECO:0000256" key="1">
    <source>
        <dbReference type="SAM" id="MobiDB-lite"/>
    </source>
</evidence>